<dbReference type="Proteomes" id="UP000011668">
    <property type="component" value="Unassembled WGS sequence"/>
</dbReference>
<accession>L8X997</accession>
<name>L8X997_THACA</name>
<reference evidence="1 2" key="1">
    <citation type="journal article" date="2013" name="Nat. Commun.">
        <title>The evolution and pathogenic mechanisms of the rice sheath blight pathogen.</title>
        <authorList>
            <person name="Zheng A."/>
            <person name="Lin R."/>
            <person name="Xu L."/>
            <person name="Qin P."/>
            <person name="Tang C."/>
            <person name="Ai P."/>
            <person name="Zhang D."/>
            <person name="Liu Y."/>
            <person name="Sun Z."/>
            <person name="Feng H."/>
            <person name="Wang Y."/>
            <person name="Chen Y."/>
            <person name="Liang X."/>
            <person name="Fu R."/>
            <person name="Li Q."/>
            <person name="Zhang J."/>
            <person name="Yu X."/>
            <person name="Xie Z."/>
            <person name="Ding L."/>
            <person name="Guan P."/>
            <person name="Tang J."/>
            <person name="Liang Y."/>
            <person name="Wang S."/>
            <person name="Deng Q."/>
            <person name="Li S."/>
            <person name="Zhu J."/>
            <person name="Wang L."/>
            <person name="Liu H."/>
            <person name="Li P."/>
        </authorList>
    </citation>
    <scope>NUCLEOTIDE SEQUENCE [LARGE SCALE GENOMIC DNA]</scope>
    <source>
        <strain evidence="2">AG-1 IA</strain>
    </source>
</reference>
<dbReference type="HOGENOM" id="CLU_3279792_0_0_1"/>
<organism evidence="1 2">
    <name type="scientific">Thanatephorus cucumeris (strain AG1-IA)</name>
    <name type="common">Rice sheath blight fungus</name>
    <name type="synonym">Rhizoctonia solani</name>
    <dbReference type="NCBI Taxonomy" id="983506"/>
    <lineage>
        <taxon>Eukaryota</taxon>
        <taxon>Fungi</taxon>
        <taxon>Dikarya</taxon>
        <taxon>Basidiomycota</taxon>
        <taxon>Agaricomycotina</taxon>
        <taxon>Agaricomycetes</taxon>
        <taxon>Cantharellales</taxon>
        <taxon>Ceratobasidiaceae</taxon>
        <taxon>Rhizoctonia</taxon>
        <taxon>Rhizoctonia solani AG-1</taxon>
    </lineage>
</organism>
<evidence type="ECO:0000313" key="1">
    <source>
        <dbReference type="EMBL" id="ELU45234.1"/>
    </source>
</evidence>
<dbReference type="AlphaFoldDB" id="L8X997"/>
<comment type="caution">
    <text evidence="1">The sequence shown here is derived from an EMBL/GenBank/DDBJ whole genome shotgun (WGS) entry which is preliminary data.</text>
</comment>
<sequence>MSATNQIKPVSSRTRLEVILKESTGKLVVGGSDLVGGGRST</sequence>
<keyword evidence="2" id="KW-1185">Reference proteome</keyword>
<proteinExistence type="predicted"/>
<protein>
    <submittedName>
        <fullName evidence="1">Uncharacterized protein</fullName>
    </submittedName>
</protein>
<dbReference type="EMBL" id="AFRT01000125">
    <property type="protein sequence ID" value="ELU45234.1"/>
    <property type="molecule type" value="Genomic_DNA"/>
</dbReference>
<gene>
    <name evidence="1" type="ORF">AG1IA_00733</name>
</gene>
<evidence type="ECO:0000313" key="2">
    <source>
        <dbReference type="Proteomes" id="UP000011668"/>
    </source>
</evidence>